<name>A0A368XRD7_9BURK</name>
<protein>
    <submittedName>
        <fullName evidence="1">Uncharacterized protein</fullName>
    </submittedName>
</protein>
<sequence length="80" mass="9057">MIFTNKCCRACGKSKALADFYSNGTGYFPSCKECYMGARRAAYRRDPEKAKEQVRRYRARLKAQRLATTPGAPKTPKVSQ</sequence>
<dbReference type="Proteomes" id="UP000252884">
    <property type="component" value="Unassembled WGS sequence"/>
</dbReference>
<evidence type="ECO:0000313" key="2">
    <source>
        <dbReference type="Proteomes" id="UP000252884"/>
    </source>
</evidence>
<organism evidence="1 2">
    <name type="scientific">Pseudorhodoferax soli</name>
    <dbReference type="NCBI Taxonomy" id="545864"/>
    <lineage>
        <taxon>Bacteria</taxon>
        <taxon>Pseudomonadati</taxon>
        <taxon>Pseudomonadota</taxon>
        <taxon>Betaproteobacteria</taxon>
        <taxon>Burkholderiales</taxon>
        <taxon>Comamonadaceae</taxon>
    </lineage>
</organism>
<dbReference type="AlphaFoldDB" id="A0A368XRD7"/>
<keyword evidence="2" id="KW-1185">Reference proteome</keyword>
<comment type="caution">
    <text evidence="1">The sequence shown here is derived from an EMBL/GenBank/DDBJ whole genome shotgun (WGS) entry which is preliminary data.</text>
</comment>
<reference evidence="1 2" key="1">
    <citation type="submission" date="2018-07" db="EMBL/GenBank/DDBJ databases">
        <title>Genomic Encyclopedia of Type Strains, Phase IV (KMG-IV): sequencing the most valuable type-strain genomes for metagenomic binning, comparative biology and taxonomic classification.</title>
        <authorList>
            <person name="Goeker M."/>
        </authorList>
    </citation>
    <scope>NUCLEOTIDE SEQUENCE [LARGE SCALE GENOMIC DNA]</scope>
    <source>
        <strain evidence="1 2">DSM 21634</strain>
    </source>
</reference>
<evidence type="ECO:0000313" key="1">
    <source>
        <dbReference type="EMBL" id="RCW70099.1"/>
    </source>
</evidence>
<dbReference type="EMBL" id="QPJK01000005">
    <property type="protein sequence ID" value="RCW70099.1"/>
    <property type="molecule type" value="Genomic_DNA"/>
</dbReference>
<gene>
    <name evidence="1" type="ORF">DES41_10535</name>
</gene>
<proteinExistence type="predicted"/>
<accession>A0A368XRD7</accession>